<organism evidence="2 3">
    <name type="scientific">Sphingobium wenxiniae (strain DSM 21828 / CGMCC 1.7748 / JZ-1)</name>
    <dbReference type="NCBI Taxonomy" id="595605"/>
    <lineage>
        <taxon>Bacteria</taxon>
        <taxon>Pseudomonadati</taxon>
        <taxon>Pseudomonadota</taxon>
        <taxon>Alphaproteobacteria</taxon>
        <taxon>Sphingomonadales</taxon>
        <taxon>Sphingomonadaceae</taxon>
        <taxon>Sphingobium</taxon>
    </lineage>
</organism>
<feature type="region of interest" description="Disordered" evidence="1">
    <location>
        <begin position="70"/>
        <end position="191"/>
    </location>
</feature>
<keyword evidence="3" id="KW-1185">Reference proteome</keyword>
<name>A0A562K2N1_SPHWJ</name>
<evidence type="ECO:0000256" key="1">
    <source>
        <dbReference type="SAM" id="MobiDB-lite"/>
    </source>
</evidence>
<dbReference type="Proteomes" id="UP000316624">
    <property type="component" value="Unassembled WGS sequence"/>
</dbReference>
<sequence length="191" mass="20504">MPAFSKPRTTDEISSKSRVAAGLRCNKTGGAKKTIWNVSERYDFSDVLYVEGVGGTSFLLPDASSLYGIDPGARGRENPSGNSAGSREKRSGSVMSSASRLLIRQKDCAGAKTADYADPVRANPARRQDHTLHLSIPRNRAAAGWPGDHRRMARPRPPHSLIGIAAKSHYERSRVAASAPAHDRAGSPRGD</sequence>
<evidence type="ECO:0000313" key="2">
    <source>
        <dbReference type="EMBL" id="TWH89475.1"/>
    </source>
</evidence>
<comment type="caution">
    <text evidence="2">The sequence shown here is derived from an EMBL/GenBank/DDBJ whole genome shotgun (WGS) entry which is preliminary data.</text>
</comment>
<proteinExistence type="predicted"/>
<gene>
    <name evidence="2" type="ORF">IQ35_03807</name>
</gene>
<reference evidence="2 3" key="1">
    <citation type="journal article" date="2015" name="Stand. Genomic Sci.">
        <title>Genomic Encyclopedia of Bacterial and Archaeal Type Strains, Phase III: the genomes of soil and plant-associated and newly described type strains.</title>
        <authorList>
            <person name="Whitman W.B."/>
            <person name="Woyke T."/>
            <person name="Klenk H.P."/>
            <person name="Zhou Y."/>
            <person name="Lilburn T.G."/>
            <person name="Beck B.J."/>
            <person name="De Vos P."/>
            <person name="Vandamme P."/>
            <person name="Eisen J.A."/>
            <person name="Garrity G."/>
            <person name="Hugenholtz P."/>
            <person name="Kyrpides N.C."/>
        </authorList>
    </citation>
    <scope>NUCLEOTIDE SEQUENCE [LARGE SCALE GENOMIC DNA]</scope>
    <source>
        <strain evidence="2 3">CGMCC 1.7748</strain>
    </source>
</reference>
<accession>A0A562K2N1</accession>
<protein>
    <submittedName>
        <fullName evidence="2">Uncharacterized protein</fullName>
    </submittedName>
</protein>
<dbReference type="AlphaFoldDB" id="A0A562K2N1"/>
<evidence type="ECO:0000313" key="3">
    <source>
        <dbReference type="Proteomes" id="UP000316624"/>
    </source>
</evidence>
<dbReference type="EMBL" id="VLKK01000030">
    <property type="protein sequence ID" value="TWH89475.1"/>
    <property type="molecule type" value="Genomic_DNA"/>
</dbReference>
<feature type="compositionally biased region" description="Basic and acidic residues" evidence="1">
    <location>
        <begin position="181"/>
        <end position="191"/>
    </location>
</feature>